<evidence type="ECO:0000256" key="1">
    <source>
        <dbReference type="ARBA" id="ARBA00010871"/>
    </source>
</evidence>
<dbReference type="GO" id="GO:0008716">
    <property type="term" value="F:D-alanine-D-alanine ligase activity"/>
    <property type="evidence" value="ECO:0007669"/>
    <property type="project" value="InterPro"/>
</dbReference>
<dbReference type="GO" id="GO:0005524">
    <property type="term" value="F:ATP binding"/>
    <property type="evidence" value="ECO:0007669"/>
    <property type="project" value="UniProtKB-UniRule"/>
</dbReference>
<dbReference type="SUPFAM" id="SSF53187">
    <property type="entry name" value="Zn-dependent exopeptidases"/>
    <property type="match status" value="1"/>
</dbReference>
<dbReference type="GO" id="GO:0071555">
    <property type="term" value="P:cell wall organization"/>
    <property type="evidence" value="ECO:0007669"/>
    <property type="project" value="UniProtKB-KW"/>
</dbReference>
<reference evidence="6 7" key="1">
    <citation type="submission" date="2018-02" db="EMBL/GenBank/DDBJ databases">
        <title>Complete genome of Nitrosopumilus cobalaminigenes HCA1.</title>
        <authorList>
            <person name="Qin W."/>
            <person name="Zheng Y."/>
            <person name="Stahl D.A."/>
        </authorList>
    </citation>
    <scope>NUCLEOTIDE SEQUENCE [LARGE SCALE GENOMIC DNA]</scope>
    <source>
        <strain evidence="6 7">HCA1</strain>
    </source>
</reference>
<dbReference type="PANTHER" id="PTHR23132">
    <property type="entry name" value="D-ALANINE--D-ALANINE LIGASE"/>
    <property type="match status" value="1"/>
</dbReference>
<sequence>MKVALIYNENKIDPNDVINVFGMTTKEHYSAKAVERVARALEKGGHSVKVVEGDIHLADELKEFMPKVVAGENPGMVFNMAYGIQGQNRYTHIPAMMEMLGIPYIGSGPAGHAIVQDKVMTKIVLQKNKIPTPGFWVFRTPEDKHDDLIFPVIVKPKLESTSMGMEVVDNWDDLRAAVKVQIEKFQQDILVEQFISGREFAVGLLGNKPNIEVLPIVEINLDHPDQIQTITDKKKKGGVEKTCPAKLSKEKEAEMKQMCIDAFSALGLNDYTRVDFRMDKDENLYILELNSMASLGTGGSFFHAGKTAGYTYESLVNKILDVAVIRYFGSTNQPQTDEVDLTQPLRVVARTYLRSHLQSLKETLKDYVNLNTHVYNLENVNQLGSKLSKRFAHLGFSEQVYKQSDVGDFRYFKNHSDSHNDVLFISHLDTHYGPNDLIPYSETGDKILGSGTAESKGGLVVMLGALHALRFSKKLKKIKCAVLLTTDDSLGGRHSSTLIEEISKNSKYILGLKSGSVDGGIITTCYGRSDYEVRFTSTGDESNSNIHGIIPVLAKKLAALDKISRDEKNYRLSTTAVVAQGSHGHTPNYATISLTCSYKTEKLGALLDSKIKTVMKKRESNSKKLDVAVNKIQTRRPVLEEPSDTKFYKLVEDLAKKHEIKIKKHSQLLSSDISNVPIRLPALDGFGPLGNHYRTSKEYILHDSIIERSALLASVIFRCAQK</sequence>
<dbReference type="InterPro" id="IPR013815">
    <property type="entry name" value="ATP_grasp_subdomain_1"/>
</dbReference>
<evidence type="ECO:0000256" key="2">
    <source>
        <dbReference type="ARBA" id="ARBA00022598"/>
    </source>
</evidence>
<keyword evidence="2 6" id="KW-0436">Ligase</keyword>
<dbReference type="EMBL" id="CP026993">
    <property type="protein sequence ID" value="QLH03358.1"/>
    <property type="molecule type" value="Genomic_DNA"/>
</dbReference>
<dbReference type="PANTHER" id="PTHR23132:SF23">
    <property type="entry name" value="D-ALANINE--D-ALANINE LIGASE B"/>
    <property type="match status" value="1"/>
</dbReference>
<evidence type="ECO:0000256" key="3">
    <source>
        <dbReference type="ARBA" id="ARBA00023316"/>
    </source>
</evidence>
<evidence type="ECO:0000313" key="6">
    <source>
        <dbReference type="EMBL" id="QLH03358.1"/>
    </source>
</evidence>
<keyword evidence="4" id="KW-0547">Nucleotide-binding</keyword>
<dbReference type="SUPFAM" id="SSF56059">
    <property type="entry name" value="Glutathione synthetase ATP-binding domain-like"/>
    <property type="match status" value="1"/>
</dbReference>
<dbReference type="RefSeq" id="WP_179360472.1">
    <property type="nucleotide sequence ID" value="NZ_CP026993.1"/>
</dbReference>
<dbReference type="SUPFAM" id="SSF52440">
    <property type="entry name" value="PreATP-grasp domain"/>
    <property type="match status" value="1"/>
</dbReference>
<dbReference type="InterPro" id="IPR002933">
    <property type="entry name" value="Peptidase_M20"/>
</dbReference>
<dbReference type="InterPro" id="IPR011095">
    <property type="entry name" value="Dala_Dala_lig_C"/>
</dbReference>
<protein>
    <submittedName>
        <fullName evidence="6">D-alanine--D-alanine ligase</fullName>
    </submittedName>
</protein>
<dbReference type="PROSITE" id="PS50975">
    <property type="entry name" value="ATP_GRASP"/>
    <property type="match status" value="1"/>
</dbReference>
<comment type="similarity">
    <text evidence="1">Belongs to the D-alanine--D-alanine ligase family.</text>
</comment>
<dbReference type="Gene3D" id="3.30.1490.20">
    <property type="entry name" value="ATP-grasp fold, A domain"/>
    <property type="match status" value="1"/>
</dbReference>
<dbReference type="InterPro" id="IPR016185">
    <property type="entry name" value="PreATP-grasp_dom_sf"/>
</dbReference>
<dbReference type="AlphaFoldDB" id="A0A7D5R0X0"/>
<dbReference type="KEGG" id="ncl:C5F47_07265"/>
<dbReference type="Pfam" id="PF07478">
    <property type="entry name" value="Dala_Dala_lig_C"/>
    <property type="match status" value="1"/>
</dbReference>
<organism evidence="6 7">
    <name type="scientific">Nitrosopumilus cobalaminigenes</name>
    <dbReference type="NCBI Taxonomy" id="1470066"/>
    <lineage>
        <taxon>Archaea</taxon>
        <taxon>Nitrososphaerota</taxon>
        <taxon>Nitrososphaeria</taxon>
        <taxon>Nitrosopumilales</taxon>
        <taxon>Nitrosopumilaceae</taxon>
        <taxon>Nitrosopumilus</taxon>
    </lineage>
</organism>
<keyword evidence="3" id="KW-0961">Cell wall biogenesis/degradation</keyword>
<dbReference type="Proteomes" id="UP000509771">
    <property type="component" value="Chromosome"/>
</dbReference>
<dbReference type="GeneID" id="56059843"/>
<accession>A0A7D5R0X0</accession>
<dbReference type="InterPro" id="IPR011761">
    <property type="entry name" value="ATP-grasp"/>
</dbReference>
<keyword evidence="4" id="KW-0067">ATP-binding</keyword>
<dbReference type="GO" id="GO:0046872">
    <property type="term" value="F:metal ion binding"/>
    <property type="evidence" value="ECO:0007669"/>
    <property type="project" value="InterPro"/>
</dbReference>
<dbReference type="OrthoDB" id="1018at2157"/>
<evidence type="ECO:0000256" key="4">
    <source>
        <dbReference type="PROSITE-ProRule" id="PRU00409"/>
    </source>
</evidence>
<proteinExistence type="inferred from homology"/>
<dbReference type="Pfam" id="PF01546">
    <property type="entry name" value="Peptidase_M20"/>
    <property type="match status" value="1"/>
</dbReference>
<dbReference type="Gene3D" id="3.40.50.20">
    <property type="match status" value="1"/>
</dbReference>
<gene>
    <name evidence="6" type="ORF">C5F47_07265</name>
</gene>
<keyword evidence="7" id="KW-1185">Reference proteome</keyword>
<dbReference type="Gene3D" id="3.30.470.20">
    <property type="entry name" value="ATP-grasp fold, B domain"/>
    <property type="match status" value="1"/>
</dbReference>
<feature type="domain" description="ATP-grasp" evidence="5">
    <location>
        <begin position="122"/>
        <end position="321"/>
    </location>
</feature>
<dbReference type="GO" id="GO:0016787">
    <property type="term" value="F:hydrolase activity"/>
    <property type="evidence" value="ECO:0007669"/>
    <property type="project" value="InterPro"/>
</dbReference>
<evidence type="ECO:0000313" key="7">
    <source>
        <dbReference type="Proteomes" id="UP000509771"/>
    </source>
</evidence>
<dbReference type="Gene3D" id="3.30.70.360">
    <property type="match status" value="1"/>
</dbReference>
<evidence type="ECO:0000259" key="5">
    <source>
        <dbReference type="PROSITE" id="PS50975"/>
    </source>
</evidence>
<dbReference type="Gene3D" id="3.40.630.10">
    <property type="entry name" value="Zn peptidases"/>
    <property type="match status" value="1"/>
</dbReference>
<name>A0A7D5R0X0_9ARCH</name>